<dbReference type="STRING" id="1513793.SAMN06296036_12152"/>
<evidence type="ECO:0000256" key="7">
    <source>
        <dbReference type="RuleBase" id="RU003879"/>
    </source>
</evidence>
<dbReference type="GO" id="GO:0022857">
    <property type="term" value="F:transmembrane transporter activity"/>
    <property type="evidence" value="ECO:0007669"/>
    <property type="project" value="InterPro"/>
</dbReference>
<gene>
    <name evidence="9" type="ORF">SAMN06296036_12152</name>
</gene>
<evidence type="ECO:0000256" key="6">
    <source>
        <dbReference type="ARBA" id="ARBA00023136"/>
    </source>
</evidence>
<keyword evidence="7" id="KW-0813">Transport</keyword>
<keyword evidence="6 8" id="KW-0472">Membrane</keyword>
<name>A0A1Y6CG06_9BACT</name>
<dbReference type="RefSeq" id="WP_132323110.1">
    <property type="nucleotide sequence ID" value="NZ_FWZT01000021.1"/>
</dbReference>
<dbReference type="InterPro" id="IPR003400">
    <property type="entry name" value="ExbD"/>
</dbReference>
<evidence type="ECO:0000256" key="2">
    <source>
        <dbReference type="ARBA" id="ARBA00005811"/>
    </source>
</evidence>
<keyword evidence="3" id="KW-1003">Cell membrane</keyword>
<dbReference type="Proteomes" id="UP000192907">
    <property type="component" value="Unassembled WGS sequence"/>
</dbReference>
<comment type="subcellular location">
    <subcellularLocation>
        <location evidence="1">Cell membrane</location>
        <topology evidence="1">Single-pass membrane protein</topology>
    </subcellularLocation>
    <subcellularLocation>
        <location evidence="7">Cell membrane</location>
        <topology evidence="7">Single-pass type II membrane protein</topology>
    </subcellularLocation>
</comment>
<evidence type="ECO:0000313" key="10">
    <source>
        <dbReference type="Proteomes" id="UP000192907"/>
    </source>
</evidence>
<dbReference type="GO" id="GO:0015031">
    <property type="term" value="P:protein transport"/>
    <property type="evidence" value="ECO:0007669"/>
    <property type="project" value="UniProtKB-KW"/>
</dbReference>
<feature type="transmembrane region" description="Helical" evidence="8">
    <location>
        <begin position="12"/>
        <end position="32"/>
    </location>
</feature>
<reference evidence="10" key="1">
    <citation type="submission" date="2017-04" db="EMBL/GenBank/DDBJ databases">
        <authorList>
            <person name="Varghese N."/>
            <person name="Submissions S."/>
        </authorList>
    </citation>
    <scope>NUCLEOTIDE SEQUENCE [LARGE SCALE GENOMIC DNA]</scope>
    <source>
        <strain evidence="10">RKEM611</strain>
    </source>
</reference>
<evidence type="ECO:0000256" key="8">
    <source>
        <dbReference type="SAM" id="Phobius"/>
    </source>
</evidence>
<keyword evidence="4 7" id="KW-0812">Transmembrane</keyword>
<dbReference type="EMBL" id="FWZT01000021">
    <property type="protein sequence ID" value="SMF62260.1"/>
    <property type="molecule type" value="Genomic_DNA"/>
</dbReference>
<dbReference type="OrthoDB" id="9807529at2"/>
<dbReference type="Pfam" id="PF02472">
    <property type="entry name" value="ExbD"/>
    <property type="match status" value="1"/>
</dbReference>
<comment type="similarity">
    <text evidence="2 7">Belongs to the ExbD/TolR family.</text>
</comment>
<keyword evidence="7" id="KW-0653">Protein transport</keyword>
<keyword evidence="10" id="KW-1185">Reference proteome</keyword>
<protein>
    <submittedName>
        <fullName evidence="9">Biopolymer transport protein ExbD/TolR</fullName>
    </submittedName>
</protein>
<evidence type="ECO:0000256" key="5">
    <source>
        <dbReference type="ARBA" id="ARBA00022989"/>
    </source>
</evidence>
<evidence type="ECO:0000256" key="3">
    <source>
        <dbReference type="ARBA" id="ARBA00022475"/>
    </source>
</evidence>
<accession>A0A1Y6CG06</accession>
<keyword evidence="5 8" id="KW-1133">Transmembrane helix</keyword>
<evidence type="ECO:0000256" key="1">
    <source>
        <dbReference type="ARBA" id="ARBA00004162"/>
    </source>
</evidence>
<evidence type="ECO:0000256" key="4">
    <source>
        <dbReference type="ARBA" id="ARBA00022692"/>
    </source>
</evidence>
<proteinExistence type="inferred from homology"/>
<dbReference type="AlphaFoldDB" id="A0A1Y6CG06"/>
<evidence type="ECO:0000313" key="9">
    <source>
        <dbReference type="EMBL" id="SMF62260.1"/>
    </source>
</evidence>
<sequence>MASVGGDGGETLSLNIMPMLDIFSILLTFLLMSYSTDPTQHDVDENLELPDSVTLVTMDEVPSIVVNRNEIYVNDNKIVDLQNGKIPEDDVFQGGINSVFKELKKLAIQNQKVASNLTDPEDKKKSKPGTITIEMDRKHDFRLLRRIMISGQQAEFIRFKLMVAKETI</sequence>
<dbReference type="GO" id="GO:0005886">
    <property type="term" value="C:plasma membrane"/>
    <property type="evidence" value="ECO:0007669"/>
    <property type="project" value="UniProtKB-SubCell"/>
</dbReference>
<organism evidence="9 10">
    <name type="scientific">Pseudobacteriovorax antillogorgiicola</name>
    <dbReference type="NCBI Taxonomy" id="1513793"/>
    <lineage>
        <taxon>Bacteria</taxon>
        <taxon>Pseudomonadati</taxon>
        <taxon>Bdellovibrionota</taxon>
        <taxon>Oligoflexia</taxon>
        <taxon>Oligoflexales</taxon>
        <taxon>Pseudobacteriovoracaceae</taxon>
        <taxon>Pseudobacteriovorax</taxon>
    </lineage>
</organism>